<name>A0A0B7AQM1_9EUPU</name>
<accession>A0A0B7AQM1</accession>
<feature type="region of interest" description="Disordered" evidence="1">
    <location>
        <begin position="1"/>
        <end position="26"/>
    </location>
</feature>
<protein>
    <submittedName>
        <fullName evidence="2">Uncharacterized protein</fullName>
    </submittedName>
</protein>
<proteinExistence type="predicted"/>
<organism evidence="2">
    <name type="scientific">Arion vulgaris</name>
    <dbReference type="NCBI Taxonomy" id="1028688"/>
    <lineage>
        <taxon>Eukaryota</taxon>
        <taxon>Metazoa</taxon>
        <taxon>Spiralia</taxon>
        <taxon>Lophotrochozoa</taxon>
        <taxon>Mollusca</taxon>
        <taxon>Gastropoda</taxon>
        <taxon>Heterobranchia</taxon>
        <taxon>Euthyneura</taxon>
        <taxon>Panpulmonata</taxon>
        <taxon>Eupulmonata</taxon>
        <taxon>Stylommatophora</taxon>
        <taxon>Helicina</taxon>
        <taxon>Arionoidea</taxon>
        <taxon>Arionidae</taxon>
        <taxon>Arion</taxon>
    </lineage>
</organism>
<dbReference type="EMBL" id="HACG01035355">
    <property type="protein sequence ID" value="CEK82220.1"/>
    <property type="molecule type" value="Transcribed_RNA"/>
</dbReference>
<evidence type="ECO:0000313" key="2">
    <source>
        <dbReference type="EMBL" id="CEK82220.1"/>
    </source>
</evidence>
<feature type="non-terminal residue" evidence="2">
    <location>
        <position position="106"/>
    </location>
</feature>
<evidence type="ECO:0000256" key="1">
    <source>
        <dbReference type="SAM" id="MobiDB-lite"/>
    </source>
</evidence>
<reference evidence="2" key="1">
    <citation type="submission" date="2014-12" db="EMBL/GenBank/DDBJ databases">
        <title>Insight into the proteome of Arion vulgaris.</title>
        <authorList>
            <person name="Aradska J."/>
            <person name="Bulat T."/>
            <person name="Smidak R."/>
            <person name="Sarate P."/>
            <person name="Gangsoo J."/>
            <person name="Sialana F."/>
            <person name="Bilban M."/>
            <person name="Lubec G."/>
        </authorList>
    </citation>
    <scope>NUCLEOTIDE SEQUENCE</scope>
    <source>
        <tissue evidence="2">Skin</tissue>
    </source>
</reference>
<gene>
    <name evidence="2" type="primary">ORF130249</name>
</gene>
<sequence length="106" mass="12001">MTIKSNTQEHEQYENQVVFPPGTLENDDRNERALGSGIKPNEAFVTTAGLLATDGIAEYALLFWYWTYDDDDDELSCLVVLADFPRPFPTFFPLLLPLPKPPLPLK</sequence>
<dbReference type="AlphaFoldDB" id="A0A0B7AQM1"/>